<feature type="transmembrane region" description="Helical" evidence="1">
    <location>
        <begin position="185"/>
        <end position="205"/>
    </location>
</feature>
<feature type="transmembrane region" description="Helical" evidence="1">
    <location>
        <begin position="307"/>
        <end position="329"/>
    </location>
</feature>
<feature type="transmembrane region" description="Helical" evidence="1">
    <location>
        <begin position="49"/>
        <end position="74"/>
    </location>
</feature>
<dbReference type="InterPro" id="IPR012429">
    <property type="entry name" value="HGSNAT_cat"/>
</dbReference>
<dbReference type="Proteomes" id="UP000032568">
    <property type="component" value="Chromosome"/>
</dbReference>
<gene>
    <name evidence="3" type="ORF">SG35_022495</name>
</gene>
<keyword evidence="4" id="KW-1185">Reference proteome</keyword>
<dbReference type="Pfam" id="PF07786">
    <property type="entry name" value="HGSNAT_cat"/>
    <property type="match status" value="1"/>
</dbReference>
<keyword evidence="1" id="KW-0812">Transmembrane</keyword>
<dbReference type="AlphaFoldDB" id="A0AAE9YPR7"/>
<feature type="transmembrane region" description="Helical" evidence="1">
    <location>
        <begin position="269"/>
        <end position="287"/>
    </location>
</feature>
<evidence type="ECO:0000313" key="4">
    <source>
        <dbReference type="Proteomes" id="UP000032568"/>
    </source>
</evidence>
<reference evidence="3 4" key="2">
    <citation type="journal article" date="2022" name="Mar. Drugs">
        <title>Bioassay-Guided Fractionation Leads to the Detection of Cholic Acid Generated by the Rare Thalassomonas sp.</title>
        <authorList>
            <person name="Pheiffer F."/>
            <person name="Schneider Y.K."/>
            <person name="Hansen E.H."/>
            <person name="Andersen J.H."/>
            <person name="Isaksson J."/>
            <person name="Busche T."/>
            <person name="R C."/>
            <person name="Kalinowski J."/>
            <person name="Zyl L.V."/>
            <person name="Trindade M."/>
        </authorList>
    </citation>
    <scope>NUCLEOTIDE SEQUENCE [LARGE SCALE GENOMIC DNA]</scope>
    <source>
        <strain evidence="3 4">A5K-106</strain>
    </source>
</reference>
<organism evidence="3 4">
    <name type="scientific">Thalassomonas actiniarum</name>
    <dbReference type="NCBI Taxonomy" id="485447"/>
    <lineage>
        <taxon>Bacteria</taxon>
        <taxon>Pseudomonadati</taxon>
        <taxon>Pseudomonadota</taxon>
        <taxon>Gammaproteobacteria</taxon>
        <taxon>Alteromonadales</taxon>
        <taxon>Colwelliaceae</taxon>
        <taxon>Thalassomonas</taxon>
    </lineage>
</organism>
<protein>
    <submittedName>
        <fullName evidence="3">DUF1624 domain-containing protein</fullName>
    </submittedName>
</protein>
<reference evidence="3 4" key="1">
    <citation type="journal article" date="2015" name="Genome Announc.">
        <title>Draft Genome Sequences of Marine Isolates of Thalassomonas viridans and Thalassomonas actiniarum.</title>
        <authorList>
            <person name="Olonade I."/>
            <person name="van Zyl L.J."/>
            <person name="Trindade M."/>
        </authorList>
    </citation>
    <scope>NUCLEOTIDE SEQUENCE [LARGE SCALE GENOMIC DNA]</scope>
    <source>
        <strain evidence="3 4">A5K-106</strain>
    </source>
</reference>
<feature type="transmembrane region" description="Helical" evidence="1">
    <location>
        <begin position="349"/>
        <end position="371"/>
    </location>
</feature>
<dbReference type="PANTHER" id="PTHR40407">
    <property type="entry name" value="MEMBRANE PROTEIN-LIKE PROTEIN"/>
    <property type="match status" value="1"/>
</dbReference>
<dbReference type="KEGG" id="tact:SG35_022495"/>
<feature type="transmembrane region" description="Helical" evidence="1">
    <location>
        <begin position="217"/>
        <end position="238"/>
    </location>
</feature>
<sequence>MRTNRIESIDILRGVVMLLMALDHVRDYYFRDTFYYDPMDLEQTSLAIFFTRFVTHFCAPVFIFLAGTSAFFMAQKMPRKDLSAWLIKRGIWLVILEVTLVKFGWDFNIYYTETNLQVIWVLGISMILLAGFIHLPHKLGFSLALLMVAGHNLLDGVSPQLGTLWSNIWIFLHHRDVIRFDDMTLVVAYPIVPWAGVMLLGYYFGRIYRQDVAQANRLKLLCQLAVFSILTFLVLRYFNLYGDARLWQQMATPAMSLMSFFNVSKYPPSLLYLLVTLGPAFLLLAALEKVQGRWTVPLIKIGRVPMFYYLLHLYVIHLGAMLAAVLQGYDASVMVLDHFIGMVTELRGYGVDLTSTYLIWIFIVLLMYPLCHWYDNYKRRHPEKVWLSYL</sequence>
<feature type="transmembrane region" description="Helical" evidence="1">
    <location>
        <begin position="86"/>
        <end position="105"/>
    </location>
</feature>
<dbReference type="PANTHER" id="PTHR40407:SF1">
    <property type="entry name" value="HEPARAN-ALPHA-GLUCOSAMINIDE N-ACETYLTRANSFERASE CATALYTIC DOMAIN-CONTAINING PROTEIN"/>
    <property type="match status" value="1"/>
</dbReference>
<keyword evidence="1" id="KW-0472">Membrane</keyword>
<dbReference type="RefSeq" id="WP_044830389.1">
    <property type="nucleotide sequence ID" value="NZ_CP059735.1"/>
</dbReference>
<evidence type="ECO:0000313" key="3">
    <source>
        <dbReference type="EMBL" id="WDD98024.1"/>
    </source>
</evidence>
<proteinExistence type="predicted"/>
<dbReference type="EMBL" id="CP059735">
    <property type="protein sequence ID" value="WDD98024.1"/>
    <property type="molecule type" value="Genomic_DNA"/>
</dbReference>
<keyword evidence="1" id="KW-1133">Transmembrane helix</keyword>
<name>A0AAE9YPR7_9GAMM</name>
<feature type="transmembrane region" description="Helical" evidence="1">
    <location>
        <begin position="117"/>
        <end position="136"/>
    </location>
</feature>
<accession>A0AAE9YPR7</accession>
<feature type="domain" description="Heparan-alpha-glucosaminide N-acetyltransferase catalytic" evidence="2">
    <location>
        <begin position="5"/>
        <end position="233"/>
    </location>
</feature>
<evidence type="ECO:0000256" key="1">
    <source>
        <dbReference type="SAM" id="Phobius"/>
    </source>
</evidence>
<evidence type="ECO:0000259" key="2">
    <source>
        <dbReference type="Pfam" id="PF07786"/>
    </source>
</evidence>